<accession>A0AAD4NLG1</accession>
<dbReference type="PROSITE" id="PS51205">
    <property type="entry name" value="VPS9"/>
    <property type="match status" value="1"/>
</dbReference>
<dbReference type="GO" id="GO:0031267">
    <property type="term" value="F:small GTPase binding"/>
    <property type="evidence" value="ECO:0007669"/>
    <property type="project" value="TreeGrafter"/>
</dbReference>
<dbReference type="PROSITE" id="PS51036">
    <property type="entry name" value="ZF_A20"/>
    <property type="match status" value="1"/>
</dbReference>
<dbReference type="Pfam" id="PF01754">
    <property type="entry name" value="zf-A20"/>
    <property type="match status" value="1"/>
</dbReference>
<keyword evidence="9" id="KW-1185">Reference proteome</keyword>
<evidence type="ECO:0000256" key="5">
    <source>
        <dbReference type="SAM" id="MobiDB-lite"/>
    </source>
</evidence>
<keyword evidence="3" id="KW-0862">Zinc</keyword>
<feature type="coiled-coil region" evidence="4">
    <location>
        <begin position="395"/>
        <end position="432"/>
    </location>
</feature>
<dbReference type="InterPro" id="IPR045046">
    <property type="entry name" value="Vps9-like"/>
</dbReference>
<dbReference type="GO" id="GO:0016192">
    <property type="term" value="P:vesicle-mediated transport"/>
    <property type="evidence" value="ECO:0007669"/>
    <property type="project" value="InterPro"/>
</dbReference>
<dbReference type="GO" id="GO:0003677">
    <property type="term" value="F:DNA binding"/>
    <property type="evidence" value="ECO:0007669"/>
    <property type="project" value="InterPro"/>
</dbReference>
<dbReference type="Pfam" id="PF18151">
    <property type="entry name" value="DUF5601"/>
    <property type="match status" value="1"/>
</dbReference>
<evidence type="ECO:0000313" key="8">
    <source>
        <dbReference type="EMBL" id="KAI1729148.1"/>
    </source>
</evidence>
<dbReference type="SUPFAM" id="SSF109993">
    <property type="entry name" value="VPS9 domain"/>
    <property type="match status" value="1"/>
</dbReference>
<evidence type="ECO:0000256" key="1">
    <source>
        <dbReference type="ARBA" id="ARBA00022723"/>
    </source>
</evidence>
<dbReference type="GO" id="GO:0008270">
    <property type="term" value="F:zinc ion binding"/>
    <property type="evidence" value="ECO:0007669"/>
    <property type="project" value="UniProtKB-KW"/>
</dbReference>
<dbReference type="GO" id="GO:0030139">
    <property type="term" value="C:endocytic vesicle"/>
    <property type="evidence" value="ECO:0007669"/>
    <property type="project" value="TreeGrafter"/>
</dbReference>
<dbReference type="Gene3D" id="1.20.5.4770">
    <property type="match status" value="1"/>
</dbReference>
<reference evidence="8" key="1">
    <citation type="submission" date="2022-01" db="EMBL/GenBank/DDBJ databases">
        <title>Genome Sequence Resource for Two Populations of Ditylenchus destructor, the Migratory Endoparasitic Phytonematode.</title>
        <authorList>
            <person name="Zhang H."/>
            <person name="Lin R."/>
            <person name="Xie B."/>
        </authorList>
    </citation>
    <scope>NUCLEOTIDE SEQUENCE</scope>
    <source>
        <strain evidence="8">BazhouSP</strain>
    </source>
</reference>
<evidence type="ECO:0000256" key="4">
    <source>
        <dbReference type="SAM" id="Coils"/>
    </source>
</evidence>
<dbReference type="Gene3D" id="1.10.246.120">
    <property type="match status" value="1"/>
</dbReference>
<dbReference type="AlphaFoldDB" id="A0AAD4NLG1"/>
<evidence type="ECO:0000256" key="2">
    <source>
        <dbReference type="ARBA" id="ARBA00022771"/>
    </source>
</evidence>
<feature type="domain" description="VPS9" evidence="7">
    <location>
        <begin position="224"/>
        <end position="368"/>
    </location>
</feature>
<dbReference type="SUPFAM" id="SSF57716">
    <property type="entry name" value="Glucocorticoid receptor-like (DNA-binding domain)"/>
    <property type="match status" value="1"/>
</dbReference>
<name>A0AAD4NLG1_9BILA</name>
<organism evidence="8 9">
    <name type="scientific">Ditylenchus destructor</name>
    <dbReference type="NCBI Taxonomy" id="166010"/>
    <lineage>
        <taxon>Eukaryota</taxon>
        <taxon>Metazoa</taxon>
        <taxon>Ecdysozoa</taxon>
        <taxon>Nematoda</taxon>
        <taxon>Chromadorea</taxon>
        <taxon>Rhabditida</taxon>
        <taxon>Tylenchina</taxon>
        <taxon>Tylenchomorpha</taxon>
        <taxon>Sphaerularioidea</taxon>
        <taxon>Anguinidae</taxon>
        <taxon>Anguininae</taxon>
        <taxon>Ditylenchus</taxon>
    </lineage>
</organism>
<dbReference type="InterPro" id="IPR041545">
    <property type="entry name" value="DUF5601"/>
</dbReference>
<dbReference type="SMART" id="SM00259">
    <property type="entry name" value="ZnF_A20"/>
    <property type="match status" value="1"/>
</dbReference>
<feature type="compositionally biased region" description="Low complexity" evidence="5">
    <location>
        <begin position="476"/>
        <end position="497"/>
    </location>
</feature>
<keyword evidence="2" id="KW-0863">Zinc-finger</keyword>
<dbReference type="EMBL" id="JAKKPZ010000001">
    <property type="protein sequence ID" value="KAI1729148.1"/>
    <property type="molecule type" value="Genomic_DNA"/>
</dbReference>
<feature type="domain" description="A20-type" evidence="6">
    <location>
        <begin position="19"/>
        <end position="53"/>
    </location>
</feature>
<dbReference type="Gene3D" id="1.20.1050.80">
    <property type="entry name" value="VPS9 domain"/>
    <property type="match status" value="1"/>
</dbReference>
<comment type="caution">
    <text evidence="8">The sequence shown here is derived from an EMBL/GenBank/DDBJ whole genome shotgun (WGS) entry which is preliminary data.</text>
</comment>
<dbReference type="InterPro" id="IPR037191">
    <property type="entry name" value="VPS9_dom_sf"/>
</dbReference>
<keyword evidence="1" id="KW-0479">Metal-binding</keyword>
<evidence type="ECO:0000313" key="9">
    <source>
        <dbReference type="Proteomes" id="UP001201812"/>
    </source>
</evidence>
<feature type="compositionally biased region" description="Basic and acidic residues" evidence="5">
    <location>
        <begin position="455"/>
        <end position="473"/>
    </location>
</feature>
<sequence length="497" mass="56330">MDSFNVNSNDDRRIRVQITEEQLLCKKKCGFYGTPQWKGLCSSCWRQYQLEEKKAKDYAKNRKLLGQEYAEKRNADHKAAAAIKSLVSLPKSASLSLFSPATDTSSSSVLHYASSTGVRPPSPDSLSASRSFQQYLADNFVPSVACDIEKQCRAFMEKLFRSEDLAMDDLSEMVQSLYRSMNERFARLNISTDDKKVVDFMAALEKFVCNRAYSILFCTRTDEEAADLSLQERIRSLHWVTYGFLETALDLSSNKVQDYLDEAVTQIVDLNSHRSIPEKLDCLIKCSEAIFHSLKESREGAPASADEFLPVLIYVILKANPPLIQSNLKFISRFGLPYRIMRGQSGYYFTNLMCAIEFISRMNAEDLHLNNEDFDAYTKGLRIAPTKNSVSNSVLKSMESSLKRLEEIAESRKKLNERMDQMEKKFEEDSAQFKQSVEMFEDECPSKEVKHILHNLHISDETGASKENPEKVELTSSGSSQGAQDDQLSASQASLNK</sequence>
<dbReference type="SMART" id="SM00167">
    <property type="entry name" value="VPS9"/>
    <property type="match status" value="1"/>
</dbReference>
<dbReference type="Proteomes" id="UP001201812">
    <property type="component" value="Unassembled WGS sequence"/>
</dbReference>
<proteinExistence type="predicted"/>
<dbReference type="PANTHER" id="PTHR23101:SF122">
    <property type="entry name" value="RABAPTIN-5-ASSOCIATED EXCHANGE FACTOR FOR RAB5"/>
    <property type="match status" value="1"/>
</dbReference>
<evidence type="ECO:0000256" key="3">
    <source>
        <dbReference type="ARBA" id="ARBA00022833"/>
    </source>
</evidence>
<dbReference type="GO" id="GO:0005085">
    <property type="term" value="F:guanyl-nucleotide exchange factor activity"/>
    <property type="evidence" value="ECO:0007669"/>
    <property type="project" value="InterPro"/>
</dbReference>
<dbReference type="InterPro" id="IPR003123">
    <property type="entry name" value="VPS9"/>
</dbReference>
<dbReference type="PANTHER" id="PTHR23101">
    <property type="entry name" value="RAB GDP/GTP EXCHANGE FACTOR"/>
    <property type="match status" value="1"/>
</dbReference>
<evidence type="ECO:0000259" key="7">
    <source>
        <dbReference type="PROSITE" id="PS51205"/>
    </source>
</evidence>
<protein>
    <submittedName>
        <fullName evidence="8">Vacuolar sorting protein 9 (VPS9) domain-containing protein</fullName>
    </submittedName>
</protein>
<dbReference type="InterPro" id="IPR002653">
    <property type="entry name" value="Znf_A20"/>
</dbReference>
<dbReference type="Pfam" id="PF02204">
    <property type="entry name" value="VPS9"/>
    <property type="match status" value="1"/>
</dbReference>
<feature type="region of interest" description="Disordered" evidence="5">
    <location>
        <begin position="455"/>
        <end position="497"/>
    </location>
</feature>
<keyword evidence="4" id="KW-0175">Coiled coil</keyword>
<evidence type="ECO:0000259" key="6">
    <source>
        <dbReference type="PROSITE" id="PS51036"/>
    </source>
</evidence>
<dbReference type="GO" id="GO:0005829">
    <property type="term" value="C:cytosol"/>
    <property type="evidence" value="ECO:0007669"/>
    <property type="project" value="TreeGrafter"/>
</dbReference>
<gene>
    <name evidence="8" type="ORF">DdX_01369</name>
</gene>